<accession>A0A1I4N420</accession>
<dbReference type="GO" id="GO:0004803">
    <property type="term" value="F:transposase activity"/>
    <property type="evidence" value="ECO:0007669"/>
    <property type="project" value="TreeGrafter"/>
</dbReference>
<organism evidence="1 2">
    <name type="scientific">Nitrosomonas communis</name>
    <dbReference type="NCBI Taxonomy" id="44574"/>
    <lineage>
        <taxon>Bacteria</taxon>
        <taxon>Pseudomonadati</taxon>
        <taxon>Pseudomonadota</taxon>
        <taxon>Betaproteobacteria</taxon>
        <taxon>Nitrosomonadales</taxon>
        <taxon>Nitrosomonadaceae</taxon>
        <taxon>Nitrosomonas</taxon>
    </lineage>
</organism>
<dbReference type="AlphaFoldDB" id="A0A1I4N420"/>
<proteinExistence type="predicted"/>
<dbReference type="OrthoDB" id="9803231at2"/>
<dbReference type="PANTHER" id="PTHR10948">
    <property type="entry name" value="TRANSPOSASE"/>
    <property type="match status" value="1"/>
</dbReference>
<dbReference type="GO" id="GO:0032196">
    <property type="term" value="P:transposition"/>
    <property type="evidence" value="ECO:0007669"/>
    <property type="project" value="TreeGrafter"/>
</dbReference>
<dbReference type="InterPro" id="IPR051917">
    <property type="entry name" value="Transposase-Integrase"/>
</dbReference>
<dbReference type="RefSeq" id="WP_074904681.1">
    <property type="nucleotide sequence ID" value="NZ_FOUB01000013.1"/>
</dbReference>
<gene>
    <name evidence="1" type="ORF">SAMN05421863_101313</name>
</gene>
<dbReference type="EMBL" id="FOUB01000013">
    <property type="protein sequence ID" value="SFM10067.1"/>
    <property type="molecule type" value="Genomic_DNA"/>
</dbReference>
<sequence>MKLAISTSMQTNWQGGWWQPMRCRKPRRMRYAKQRARIGDWEGDSGIDKHHQEVLAALTKRKLRHILAGQLPAKHADGVTERVNHLLPSHQDKGHTVTFDNGKEFAGHAPIASKLEAAISLRKR</sequence>
<evidence type="ECO:0000313" key="2">
    <source>
        <dbReference type="Proteomes" id="UP000183287"/>
    </source>
</evidence>
<dbReference type="GO" id="GO:0005829">
    <property type="term" value="C:cytosol"/>
    <property type="evidence" value="ECO:0007669"/>
    <property type="project" value="TreeGrafter"/>
</dbReference>
<name>A0A1I4N420_9PROT</name>
<dbReference type="Proteomes" id="UP000183287">
    <property type="component" value="Unassembled WGS sequence"/>
</dbReference>
<keyword evidence="2" id="KW-1185">Reference proteome</keyword>
<protein>
    <recommendedName>
        <fullName evidence="3">Integrase catalytic domain-containing protein</fullName>
    </recommendedName>
</protein>
<evidence type="ECO:0000313" key="1">
    <source>
        <dbReference type="EMBL" id="SFM10067.1"/>
    </source>
</evidence>
<dbReference type="PANTHER" id="PTHR10948:SF23">
    <property type="entry name" value="TRANSPOSASE INSI FOR INSERTION SEQUENCE ELEMENT IS30A-RELATED"/>
    <property type="match status" value="1"/>
</dbReference>
<reference evidence="2" key="1">
    <citation type="submission" date="2016-10" db="EMBL/GenBank/DDBJ databases">
        <authorList>
            <person name="Varghese N."/>
            <person name="Submissions S."/>
        </authorList>
    </citation>
    <scope>NUCLEOTIDE SEQUENCE [LARGE SCALE GENOMIC DNA]</scope>
    <source>
        <strain evidence="2">Nm44</strain>
    </source>
</reference>
<evidence type="ECO:0008006" key="3">
    <source>
        <dbReference type="Google" id="ProtNLM"/>
    </source>
</evidence>